<dbReference type="Proteomes" id="UP000195880">
    <property type="component" value="Plasmid pMDJK44.1"/>
</dbReference>
<dbReference type="EMBL" id="CP023976">
    <property type="protein sequence ID" value="ATM24725.1"/>
    <property type="molecule type" value="Genomic_DNA"/>
</dbReference>
<keyword evidence="2" id="KW-0614">Plasmid</keyword>
<evidence type="ECO:0000313" key="2">
    <source>
        <dbReference type="EMBL" id="ATM24725.1"/>
    </source>
</evidence>
<organism evidence="2 3">
    <name type="scientific">Streptomyces alboflavus</name>
    <dbReference type="NCBI Taxonomy" id="67267"/>
    <lineage>
        <taxon>Bacteria</taxon>
        <taxon>Bacillati</taxon>
        <taxon>Actinomycetota</taxon>
        <taxon>Actinomycetes</taxon>
        <taxon>Kitasatosporales</taxon>
        <taxon>Streptomycetaceae</taxon>
        <taxon>Streptomyces</taxon>
    </lineage>
</organism>
<dbReference type="Pfam" id="PF26125">
    <property type="entry name" value="AcrVA2-like"/>
    <property type="match status" value="1"/>
</dbReference>
<evidence type="ECO:0000256" key="1">
    <source>
        <dbReference type="SAM" id="MobiDB-lite"/>
    </source>
</evidence>
<name>A0A291W3M2_9ACTN</name>
<sequence length="377" mass="41039">MPDLASPYRPLLTHMPPPLGQQTALGTAEAERRPPYARADLRSASSLADRITTSLESDHRNELRAAGLLGLVPLALGEDAGTSQLPPPRGELHAKVMLGRADMVAAVRQWRRLKVAYDVDSDLSESLADMEVDTNFPGEVLRQLPHPDPLFMLRKPVVIPDADGAPSEVLGFLVVGRPALNGVCSTTDIADELPLYMISVLVRPAHGELGSALLFASAAAGTTTVRKMVDTSVHLTEQAAEGPRMARSATHDYVRRLSALVISHMLYLCSDRPDVRPTTAVGAPRAHGSRNGRRTRIYQMGWRLGPAISAFHRKVERLRESTVSLGGTVVPHIRRGHLHMYLHGPKKAWKKTRWVAPTLVNAALFGDEAHGVVVPVF</sequence>
<gene>
    <name evidence="2" type="ORF">SMD44_p10226</name>
</gene>
<feature type="region of interest" description="Disordered" evidence="1">
    <location>
        <begin position="1"/>
        <end position="33"/>
    </location>
</feature>
<dbReference type="KEGG" id="salf:SMD44_p10226"/>
<dbReference type="RefSeq" id="WP_159399812.1">
    <property type="nucleotide sequence ID" value="NZ_CP023976.1"/>
</dbReference>
<dbReference type="OrthoDB" id="5514004at2"/>
<proteinExistence type="predicted"/>
<dbReference type="AlphaFoldDB" id="A0A291W3M2"/>
<reference evidence="2 3" key="1">
    <citation type="submission" date="2017-10" db="EMBL/GenBank/DDBJ databases">
        <title>Streptomyces alboflavus Genome sequencing and assembly.</title>
        <authorList>
            <person name="Wang Y."/>
            <person name="Du B."/>
            <person name="Ding Y."/>
            <person name="Liu H."/>
            <person name="Hou Q."/>
            <person name="Liu K."/>
            <person name="Wang C."/>
            <person name="Yao L."/>
        </authorList>
    </citation>
    <scope>NUCLEOTIDE SEQUENCE [LARGE SCALE GENOMIC DNA]</scope>
    <source>
        <strain evidence="2 3">MDJK44</strain>
        <plasmid evidence="3">Plasmid pmdjk44.1</plasmid>
    </source>
</reference>
<protein>
    <submittedName>
        <fullName evidence="2">Uncharacterized protein</fullName>
    </submittedName>
</protein>
<evidence type="ECO:0000313" key="3">
    <source>
        <dbReference type="Proteomes" id="UP000195880"/>
    </source>
</evidence>
<geneLocation type="plasmid" evidence="3">
    <name>pmdjk44.1</name>
</geneLocation>
<dbReference type="InterPro" id="IPR058915">
    <property type="entry name" value="AcrVA2-like"/>
</dbReference>
<keyword evidence="3" id="KW-1185">Reference proteome</keyword>
<accession>A0A291W3M2</accession>